<protein>
    <submittedName>
        <fullName evidence="1">3309_t:CDS:1</fullName>
    </submittedName>
</protein>
<evidence type="ECO:0000313" key="2">
    <source>
        <dbReference type="Proteomes" id="UP000789702"/>
    </source>
</evidence>
<reference evidence="1" key="1">
    <citation type="submission" date="2021-06" db="EMBL/GenBank/DDBJ databases">
        <authorList>
            <person name="Kallberg Y."/>
            <person name="Tangrot J."/>
            <person name="Rosling A."/>
        </authorList>
    </citation>
    <scope>NUCLEOTIDE SEQUENCE</scope>
    <source>
        <strain evidence="1">IL203A</strain>
    </source>
</reference>
<name>A0ACA9MN71_9GLOM</name>
<dbReference type="Proteomes" id="UP000789702">
    <property type="component" value="Unassembled WGS sequence"/>
</dbReference>
<comment type="caution">
    <text evidence="1">The sequence shown here is derived from an EMBL/GenBank/DDBJ whole genome shotgun (WGS) entry which is preliminary data.</text>
</comment>
<proteinExistence type="predicted"/>
<accession>A0ACA9MN71</accession>
<dbReference type="EMBL" id="CAJVPU010008794">
    <property type="protein sequence ID" value="CAG8587845.1"/>
    <property type="molecule type" value="Genomic_DNA"/>
</dbReference>
<gene>
    <name evidence="1" type="ORF">DHETER_LOCUS6736</name>
</gene>
<sequence length="128" mass="14564">MLFCINTYQCHLQIVAQAYAWPGKPTPVVCKRCDNCLRHSQDKPELQNAFNEIKEILDIVEMLCANFTKKIRPADVVDIFCHPIKSSKPKILKNSDLATLALTDLVARERASKGRSQKLVLLDKKVNR</sequence>
<organism evidence="1 2">
    <name type="scientific">Dentiscutata heterogama</name>
    <dbReference type="NCBI Taxonomy" id="1316150"/>
    <lineage>
        <taxon>Eukaryota</taxon>
        <taxon>Fungi</taxon>
        <taxon>Fungi incertae sedis</taxon>
        <taxon>Mucoromycota</taxon>
        <taxon>Glomeromycotina</taxon>
        <taxon>Glomeromycetes</taxon>
        <taxon>Diversisporales</taxon>
        <taxon>Gigasporaceae</taxon>
        <taxon>Dentiscutata</taxon>
    </lineage>
</organism>
<evidence type="ECO:0000313" key="1">
    <source>
        <dbReference type="EMBL" id="CAG8587845.1"/>
    </source>
</evidence>
<keyword evidence="2" id="KW-1185">Reference proteome</keyword>